<evidence type="ECO:0000313" key="2">
    <source>
        <dbReference type="Proteomes" id="UP000320643"/>
    </source>
</evidence>
<keyword evidence="2" id="KW-1185">Reference proteome</keyword>
<dbReference type="EMBL" id="VJVZ01000012">
    <property type="protein sequence ID" value="TRW22571.1"/>
    <property type="molecule type" value="Genomic_DNA"/>
</dbReference>
<sequence>MIVFSPSVNEGKLRPAYNNDIYRFKSDSVLASKYCDIELGGNPAANIPNINIRLYPDPAGNFFVNFMPYIKSDINNTNFEDNLTPNLQAQFPQSFIYDRTTERYLQRGTWFWITLADGSVDSAYKILDYLCSVTQAGDKLQMNKNSIYALSPCKPDTANNYYLKYWQGYPFDVSLYYPKTGPLKVKNLTTLFNRDFTNTGKVHRLFFSDGRSDETLEDLLPMNEGFNTLELTQTNLLGLADSANTIIDTTVRSTLPNNTIYINLQKVPYECGVYLKWFNPQGGYSYWLFEDTYSIDRSTKQLGELDFDNANAEYTTARTRQIGKESQDTLKIIAELLTPDERSVVETILDSPKIYLFTGKPFARNAADDWVEVTLKTTSARLKNPRQQLTNFTFDVELPARYTQTL</sequence>
<reference evidence="1 2" key="1">
    <citation type="submission" date="2019-07" db="EMBL/GenBank/DDBJ databases">
        <title>Flavobacterium sp. nov., isolated from glacier ice.</title>
        <authorList>
            <person name="Liu Q."/>
            <person name="Xin Y.-H."/>
        </authorList>
    </citation>
    <scope>NUCLEOTIDE SEQUENCE [LARGE SCALE GENOMIC DNA]</scope>
    <source>
        <strain evidence="1 2">ZT4R6</strain>
    </source>
</reference>
<evidence type="ECO:0000313" key="1">
    <source>
        <dbReference type="EMBL" id="TRW22571.1"/>
    </source>
</evidence>
<dbReference type="Proteomes" id="UP000320643">
    <property type="component" value="Unassembled WGS sequence"/>
</dbReference>
<name>A0A552UWF2_9FLAO</name>
<dbReference type="OrthoDB" id="1302475at2"/>
<dbReference type="AlphaFoldDB" id="A0A552UWF2"/>
<proteinExistence type="predicted"/>
<dbReference type="RefSeq" id="WP_143374614.1">
    <property type="nucleotide sequence ID" value="NZ_VJVZ01000012.1"/>
</dbReference>
<comment type="caution">
    <text evidence="1">The sequence shown here is derived from an EMBL/GenBank/DDBJ whole genome shotgun (WGS) entry which is preliminary data.</text>
</comment>
<protein>
    <submittedName>
        <fullName evidence="1">Uncharacterized protein</fullName>
    </submittedName>
</protein>
<organism evidence="1 2">
    <name type="scientific">Flavobacterium zepuense</name>
    <dbReference type="NCBI Taxonomy" id="2593302"/>
    <lineage>
        <taxon>Bacteria</taxon>
        <taxon>Pseudomonadati</taxon>
        <taxon>Bacteroidota</taxon>
        <taxon>Flavobacteriia</taxon>
        <taxon>Flavobacteriales</taxon>
        <taxon>Flavobacteriaceae</taxon>
        <taxon>Flavobacterium</taxon>
    </lineage>
</organism>
<gene>
    <name evidence="1" type="ORF">FMM05_16965</name>
</gene>
<accession>A0A552UWF2</accession>